<feature type="domain" description="DUF4382" evidence="2">
    <location>
        <begin position="202"/>
        <end position="334"/>
    </location>
</feature>
<name>A0ABD5ZP69_9EURY</name>
<dbReference type="Proteomes" id="UP001596398">
    <property type="component" value="Unassembled WGS sequence"/>
</dbReference>
<evidence type="ECO:0000256" key="1">
    <source>
        <dbReference type="SAM" id="MobiDB-lite"/>
    </source>
</evidence>
<dbReference type="PROSITE" id="PS51257">
    <property type="entry name" value="PROKAR_LIPOPROTEIN"/>
    <property type="match status" value="1"/>
</dbReference>
<reference evidence="3 4" key="1">
    <citation type="journal article" date="2019" name="Int. J. Syst. Evol. Microbiol.">
        <title>The Global Catalogue of Microorganisms (GCM) 10K type strain sequencing project: providing services to taxonomists for standard genome sequencing and annotation.</title>
        <authorList>
            <consortium name="The Broad Institute Genomics Platform"/>
            <consortium name="The Broad Institute Genome Sequencing Center for Infectious Disease"/>
            <person name="Wu L."/>
            <person name="Ma J."/>
        </authorList>
    </citation>
    <scope>NUCLEOTIDE SEQUENCE [LARGE SCALE GENOMIC DNA]</scope>
    <source>
        <strain evidence="3 4">DT85</strain>
    </source>
</reference>
<gene>
    <name evidence="3" type="ORF">ACFQJ4_08585</name>
</gene>
<feature type="region of interest" description="Disordered" evidence="1">
    <location>
        <begin position="178"/>
        <end position="201"/>
    </location>
</feature>
<proteinExistence type="predicted"/>
<protein>
    <submittedName>
        <fullName evidence="3">DUF4382 domain-containing protein</fullName>
    </submittedName>
</protein>
<evidence type="ECO:0000313" key="4">
    <source>
        <dbReference type="Proteomes" id="UP001596398"/>
    </source>
</evidence>
<comment type="caution">
    <text evidence="3">The sequence shown here is derived from an EMBL/GenBank/DDBJ whole genome shotgun (WGS) entry which is preliminary data.</text>
</comment>
<dbReference type="EMBL" id="JBHTAP010000001">
    <property type="protein sequence ID" value="MFC7235366.1"/>
    <property type="molecule type" value="Genomic_DNA"/>
</dbReference>
<organism evidence="3 4">
    <name type="scientific">Halosegnis marinus</name>
    <dbReference type="NCBI Taxonomy" id="3034023"/>
    <lineage>
        <taxon>Archaea</taxon>
        <taxon>Methanobacteriati</taxon>
        <taxon>Methanobacteriota</taxon>
        <taxon>Stenosarchaea group</taxon>
        <taxon>Halobacteria</taxon>
        <taxon>Halobacteriales</taxon>
        <taxon>Natronomonadaceae</taxon>
        <taxon>Halosegnis</taxon>
    </lineage>
</organism>
<dbReference type="RefSeq" id="WP_276233494.1">
    <property type="nucleotide sequence ID" value="NZ_CP119802.1"/>
</dbReference>
<feature type="compositionally biased region" description="Acidic residues" evidence="1">
    <location>
        <begin position="178"/>
        <end position="192"/>
    </location>
</feature>
<dbReference type="InterPro" id="IPR025491">
    <property type="entry name" value="DUF4382"/>
</dbReference>
<evidence type="ECO:0000313" key="3">
    <source>
        <dbReference type="EMBL" id="MFC7235366.1"/>
    </source>
</evidence>
<dbReference type="AlphaFoldDB" id="A0ABD5ZP69"/>
<dbReference type="GeneID" id="79267059"/>
<dbReference type="Pfam" id="PF14321">
    <property type="entry name" value="DUF4382"/>
    <property type="match status" value="2"/>
</dbReference>
<evidence type="ECO:0000259" key="2">
    <source>
        <dbReference type="Pfam" id="PF14321"/>
    </source>
</evidence>
<accession>A0ABD5ZP69</accession>
<feature type="domain" description="DUF4382" evidence="2">
    <location>
        <begin position="30"/>
        <end position="162"/>
    </location>
</feature>
<keyword evidence="4" id="KW-1185">Reference proteome</keyword>
<sequence length="457" mass="48065">MKRNTVAAVAMAALLALSGCSTMLSPGGGTGTVNFYVSDQPGAIDDFDHLNVTLEEVTFVAADGNETTFDANGRVDLTELRGANASLVEEYDVEEGNYTKVFLGVAAVNGTLTDGSSADVKLPSEKLQLNSNFTVGNGEEVDFVYDINVVKRGNSGSYNLLPVASESGTDVEINEVGEAEESDGDDSDEEAATDTPATATEQGSLAFYVSDQENAIDDFESLNATISEVEFVGADGNRTTYEANRTVDLTELKGDNATLLSTYDLDAGNYTTVFIRVSEVNGTLTDGSSADVKLPSNKLRLNENFAVEANETVDFVYDITVVERGNSGAYNIRPVASESGTDVAIDRVDDDEDDGAETALNATFVGNVTAGENATVRVTANGSAVENATVTYNGTEYTTDADGEATFAVPENATEVEVTVTFEDAEAELETELENSTDDTADDANAAYTDTTAAVAV</sequence>